<protein>
    <submittedName>
        <fullName evidence="3">Uncharacterized protein LOC111113802</fullName>
    </submittedName>
</protein>
<dbReference type="GeneID" id="111113802"/>
<dbReference type="OrthoDB" id="10003658at2759"/>
<evidence type="ECO:0000313" key="2">
    <source>
        <dbReference type="Proteomes" id="UP000694844"/>
    </source>
</evidence>
<feature type="compositionally biased region" description="Basic and acidic residues" evidence="1">
    <location>
        <begin position="292"/>
        <end position="303"/>
    </location>
</feature>
<accession>A0A8B8BY88</accession>
<evidence type="ECO:0000256" key="1">
    <source>
        <dbReference type="SAM" id="MobiDB-lite"/>
    </source>
</evidence>
<keyword evidence="2" id="KW-1185">Reference proteome</keyword>
<dbReference type="Proteomes" id="UP000694844">
    <property type="component" value="Chromosome 9"/>
</dbReference>
<evidence type="ECO:0000313" key="3">
    <source>
        <dbReference type="RefSeq" id="XP_022307801.1"/>
    </source>
</evidence>
<gene>
    <name evidence="3" type="primary">LOC111113802</name>
</gene>
<reference evidence="3" key="1">
    <citation type="submission" date="2025-08" db="UniProtKB">
        <authorList>
            <consortium name="RefSeq"/>
        </authorList>
    </citation>
    <scope>IDENTIFICATION</scope>
    <source>
        <tissue evidence="3">Whole sample</tissue>
    </source>
</reference>
<name>A0A8B8BY88_CRAVI</name>
<sequence length="323" mass="36110">MNEAALNQDDKASIPIGEPGVPMATVARGKQTIVHGDIPFMVVDHDTATKCKIVLSTILMPDIPDTIEDGSFYRGTVCTILKDSIFQSSSPLRHSAEIRQMLALTGNFGKPIRVIYSDGGPDHRVTYPSVQLALVALFLIDDLDVLLAARFNPSHSYTNPAERWHSVMNLALQSVALERSSMDSQYERVMQRSDTMMAIRDAGKKVHGFSETLTESLSEFIEKLSTLFGRLSLKDRPCLIGKPATEMTMDEIWSSLAPIDETISKEDTTPKSLSDPVPKTNDPDHYQPFSEIYRKATSEEHRPSLQQKKTKEYVFQAKQSEQF</sequence>
<dbReference type="KEGG" id="cvn:111113802"/>
<dbReference type="RefSeq" id="XP_022307801.1">
    <property type="nucleotide sequence ID" value="XM_022452093.1"/>
</dbReference>
<dbReference type="AlphaFoldDB" id="A0A8B8BY88"/>
<organism evidence="2 3">
    <name type="scientific">Crassostrea virginica</name>
    <name type="common">Eastern oyster</name>
    <dbReference type="NCBI Taxonomy" id="6565"/>
    <lineage>
        <taxon>Eukaryota</taxon>
        <taxon>Metazoa</taxon>
        <taxon>Spiralia</taxon>
        <taxon>Lophotrochozoa</taxon>
        <taxon>Mollusca</taxon>
        <taxon>Bivalvia</taxon>
        <taxon>Autobranchia</taxon>
        <taxon>Pteriomorphia</taxon>
        <taxon>Ostreida</taxon>
        <taxon>Ostreoidea</taxon>
        <taxon>Ostreidae</taxon>
        <taxon>Crassostrea</taxon>
    </lineage>
</organism>
<feature type="region of interest" description="Disordered" evidence="1">
    <location>
        <begin position="263"/>
        <end position="323"/>
    </location>
</feature>
<proteinExistence type="predicted"/>